<sequence>MTVRTKICGIRSEHDLRLAVQAGADAVGFLCGLTHFSEDGLGIDDAKHIADQVPPFVNKVLVTHREEAVAILDLAERVGVDTIQVHGLVTPQTMKQVRDGAGRRTIVKAVHVTGEHSVEEAKAAAAHCDAVLLDSRTTDRLGGTGCVHDWTISARIVAELSRLDCPVVLAGGLNARNVAAAIERVRPFAVDVNSGVEDPDGTKSLAECRAFVRAARYPADRSSLP</sequence>
<dbReference type="EMBL" id="BAFO02000034">
    <property type="protein sequence ID" value="GAD87458.1"/>
    <property type="molecule type" value="Genomic_DNA"/>
</dbReference>
<organism evidence="11 12">
    <name type="scientific">Nocardia asteroides NBRC 15531</name>
    <dbReference type="NCBI Taxonomy" id="1110697"/>
    <lineage>
        <taxon>Bacteria</taxon>
        <taxon>Bacillati</taxon>
        <taxon>Actinomycetota</taxon>
        <taxon>Actinomycetes</taxon>
        <taxon>Mycobacteriales</taxon>
        <taxon>Nocardiaceae</taxon>
        <taxon>Nocardia</taxon>
    </lineage>
</organism>
<name>U5EMA2_NOCAS</name>
<dbReference type="PANTHER" id="PTHR42894">
    <property type="entry name" value="N-(5'-PHOSPHORIBOSYL)ANTHRANILATE ISOMERASE"/>
    <property type="match status" value="1"/>
</dbReference>
<keyword evidence="5 9" id="KW-0028">Amino-acid biosynthesis</keyword>
<reference evidence="11 12" key="1">
    <citation type="journal article" date="2014" name="BMC Genomics">
        <title>Genome based analysis of type-I polyketide synthase and nonribosomal peptide synthetase gene clusters in seven strains of five representative Nocardia species.</title>
        <authorList>
            <person name="Komaki H."/>
            <person name="Ichikawa N."/>
            <person name="Hosoyama A."/>
            <person name="Takahashi-Nakaguchi A."/>
            <person name="Matsuzawa T."/>
            <person name="Suzuki K."/>
            <person name="Fujita N."/>
            <person name="Gonoi T."/>
        </authorList>
    </citation>
    <scope>NUCLEOTIDE SEQUENCE [LARGE SCALE GENOMIC DNA]</scope>
    <source>
        <strain evidence="11 12">NBRC 15531</strain>
    </source>
</reference>
<keyword evidence="8 9" id="KW-0413">Isomerase</keyword>
<evidence type="ECO:0000313" key="12">
    <source>
        <dbReference type="Proteomes" id="UP000017048"/>
    </source>
</evidence>
<evidence type="ECO:0000256" key="7">
    <source>
        <dbReference type="ARBA" id="ARBA00023141"/>
    </source>
</evidence>
<evidence type="ECO:0000259" key="10">
    <source>
        <dbReference type="Pfam" id="PF00697"/>
    </source>
</evidence>
<keyword evidence="6 9" id="KW-0822">Tryptophan biosynthesis</keyword>
<comment type="similarity">
    <text evidence="9">Belongs to the TrpF family.</text>
</comment>
<dbReference type="STRING" id="1824.SAMN05444423_104537"/>
<protein>
    <recommendedName>
        <fullName evidence="4 9">N-(5'-phosphoribosyl)anthranilate isomerase</fullName>
        <shortName evidence="9">PRAI</shortName>
        <ecNumber evidence="3 9">5.3.1.24</ecNumber>
    </recommendedName>
</protein>
<dbReference type="InterPro" id="IPR001240">
    <property type="entry name" value="PRAI_dom"/>
</dbReference>
<feature type="domain" description="N-(5'phosphoribosyl) anthranilate isomerase (PRAI)" evidence="10">
    <location>
        <begin position="6"/>
        <end position="213"/>
    </location>
</feature>
<dbReference type="RefSeq" id="WP_019046052.1">
    <property type="nucleotide sequence ID" value="NZ_BAFO02000034.1"/>
</dbReference>
<evidence type="ECO:0000256" key="1">
    <source>
        <dbReference type="ARBA" id="ARBA00001164"/>
    </source>
</evidence>
<evidence type="ECO:0000256" key="8">
    <source>
        <dbReference type="ARBA" id="ARBA00023235"/>
    </source>
</evidence>
<keyword evidence="12" id="KW-1185">Reference proteome</keyword>
<comment type="caution">
    <text evidence="11">The sequence shown here is derived from an EMBL/GenBank/DDBJ whole genome shotgun (WGS) entry which is preliminary data.</text>
</comment>
<evidence type="ECO:0000256" key="2">
    <source>
        <dbReference type="ARBA" id="ARBA00004664"/>
    </source>
</evidence>
<dbReference type="GeneID" id="91516159"/>
<evidence type="ECO:0000256" key="5">
    <source>
        <dbReference type="ARBA" id="ARBA00022605"/>
    </source>
</evidence>
<keyword evidence="7 9" id="KW-0057">Aromatic amino acid biosynthesis</keyword>
<evidence type="ECO:0000256" key="3">
    <source>
        <dbReference type="ARBA" id="ARBA00012572"/>
    </source>
</evidence>
<evidence type="ECO:0000256" key="4">
    <source>
        <dbReference type="ARBA" id="ARBA00022272"/>
    </source>
</evidence>
<evidence type="ECO:0000256" key="9">
    <source>
        <dbReference type="HAMAP-Rule" id="MF_00135"/>
    </source>
</evidence>
<dbReference type="Pfam" id="PF00697">
    <property type="entry name" value="PRAI"/>
    <property type="match status" value="1"/>
</dbReference>
<dbReference type="CDD" id="cd00405">
    <property type="entry name" value="PRAI"/>
    <property type="match status" value="1"/>
</dbReference>
<dbReference type="Gene3D" id="3.20.20.70">
    <property type="entry name" value="Aldolase class I"/>
    <property type="match status" value="1"/>
</dbReference>
<dbReference type="GO" id="GO:0004640">
    <property type="term" value="F:phosphoribosylanthranilate isomerase activity"/>
    <property type="evidence" value="ECO:0007669"/>
    <property type="project" value="UniProtKB-UniRule"/>
</dbReference>
<accession>U5EMA2</accession>
<dbReference type="InterPro" id="IPR044643">
    <property type="entry name" value="TrpF_fam"/>
</dbReference>
<evidence type="ECO:0000256" key="6">
    <source>
        <dbReference type="ARBA" id="ARBA00022822"/>
    </source>
</evidence>
<dbReference type="eggNOG" id="COG0135">
    <property type="taxonomic scope" value="Bacteria"/>
</dbReference>
<dbReference type="UniPathway" id="UPA00035">
    <property type="reaction ID" value="UER00042"/>
</dbReference>
<evidence type="ECO:0000313" key="11">
    <source>
        <dbReference type="EMBL" id="GAD87458.1"/>
    </source>
</evidence>
<comment type="pathway">
    <text evidence="2 9">Amino-acid biosynthesis; L-tryptophan biosynthesis; L-tryptophan from chorismate: step 3/5.</text>
</comment>
<dbReference type="Proteomes" id="UP000017048">
    <property type="component" value="Unassembled WGS sequence"/>
</dbReference>
<dbReference type="SUPFAM" id="SSF51366">
    <property type="entry name" value="Ribulose-phoshate binding barrel"/>
    <property type="match status" value="1"/>
</dbReference>
<dbReference type="AlphaFoldDB" id="U5EMA2"/>
<dbReference type="PANTHER" id="PTHR42894:SF1">
    <property type="entry name" value="N-(5'-PHOSPHORIBOSYL)ANTHRANILATE ISOMERASE"/>
    <property type="match status" value="1"/>
</dbReference>
<dbReference type="InterPro" id="IPR013785">
    <property type="entry name" value="Aldolase_TIM"/>
</dbReference>
<dbReference type="GO" id="GO:0000162">
    <property type="term" value="P:L-tryptophan biosynthetic process"/>
    <property type="evidence" value="ECO:0007669"/>
    <property type="project" value="UniProtKB-UniRule"/>
</dbReference>
<dbReference type="HAMAP" id="MF_00135">
    <property type="entry name" value="PRAI"/>
    <property type="match status" value="1"/>
</dbReference>
<gene>
    <name evidence="9 11" type="primary">trpF</name>
    <name evidence="11" type="ORF">NCAST_34_05880</name>
</gene>
<proteinExistence type="inferred from homology"/>
<comment type="catalytic activity">
    <reaction evidence="1 9">
        <text>N-(5-phospho-beta-D-ribosyl)anthranilate = 1-(2-carboxyphenylamino)-1-deoxy-D-ribulose 5-phosphate</text>
        <dbReference type="Rhea" id="RHEA:21540"/>
        <dbReference type="ChEBI" id="CHEBI:18277"/>
        <dbReference type="ChEBI" id="CHEBI:58613"/>
        <dbReference type="EC" id="5.3.1.24"/>
    </reaction>
</comment>
<dbReference type="EC" id="5.3.1.24" evidence="3 9"/>
<dbReference type="OrthoDB" id="3243379at2"/>
<dbReference type="InterPro" id="IPR011060">
    <property type="entry name" value="RibuloseP-bd_barrel"/>
</dbReference>